<sequence length="90" mass="10073">LLFSLPPRCSPRTAMVILPPFPPTPSRAVEERMAQAQPDNDKTNILYQRRLRESLQHTTHTISYNTSVSFASRPSIGSNHNMYFLDGGGS</sequence>
<keyword evidence="3" id="KW-1185">Reference proteome</keyword>
<comment type="caution">
    <text evidence="2">The sequence shown here is derived from an EMBL/GenBank/DDBJ whole genome shotgun (WGS) entry which is preliminary data.</text>
</comment>
<evidence type="ECO:0000313" key="2">
    <source>
        <dbReference type="EMBL" id="KZL68357.1"/>
    </source>
</evidence>
<dbReference type="EMBL" id="LFIV01000123">
    <property type="protein sequence ID" value="KZL68357.1"/>
    <property type="molecule type" value="Genomic_DNA"/>
</dbReference>
<accession>A0A161Y8X1</accession>
<dbReference type="Proteomes" id="UP000076552">
    <property type="component" value="Unassembled WGS sequence"/>
</dbReference>
<gene>
    <name evidence="2" type="ORF">CT0861_00412</name>
</gene>
<evidence type="ECO:0000256" key="1">
    <source>
        <dbReference type="SAM" id="MobiDB-lite"/>
    </source>
</evidence>
<feature type="non-terminal residue" evidence="2">
    <location>
        <position position="1"/>
    </location>
</feature>
<dbReference type="AlphaFoldDB" id="A0A161Y8X1"/>
<reference evidence="2 3" key="1">
    <citation type="submission" date="2015-06" db="EMBL/GenBank/DDBJ databases">
        <title>Survival trade-offs in plant roots during colonization by closely related pathogenic and mutualistic fungi.</title>
        <authorList>
            <person name="Hacquard S."/>
            <person name="Kracher B."/>
            <person name="Hiruma K."/>
            <person name="Weinman A."/>
            <person name="Muench P."/>
            <person name="Garrido Oter R."/>
            <person name="Ver Loren van Themaat E."/>
            <person name="Dallerey J.-F."/>
            <person name="Damm U."/>
            <person name="Henrissat B."/>
            <person name="Lespinet O."/>
            <person name="Thon M."/>
            <person name="Kemen E."/>
            <person name="McHardy A.C."/>
            <person name="Schulze-Lefert P."/>
            <person name="O'Connell R.J."/>
        </authorList>
    </citation>
    <scope>NUCLEOTIDE SEQUENCE [LARGE SCALE GENOMIC DNA]</scope>
    <source>
        <strain evidence="2 3">0861</strain>
    </source>
</reference>
<proteinExistence type="predicted"/>
<feature type="region of interest" description="Disordered" evidence="1">
    <location>
        <begin position="16"/>
        <end position="41"/>
    </location>
</feature>
<protein>
    <submittedName>
        <fullName evidence="2">Uncharacterized protein</fullName>
    </submittedName>
</protein>
<organism evidence="2 3">
    <name type="scientific">Colletotrichum tofieldiae</name>
    <dbReference type="NCBI Taxonomy" id="708197"/>
    <lineage>
        <taxon>Eukaryota</taxon>
        <taxon>Fungi</taxon>
        <taxon>Dikarya</taxon>
        <taxon>Ascomycota</taxon>
        <taxon>Pezizomycotina</taxon>
        <taxon>Sordariomycetes</taxon>
        <taxon>Hypocreomycetidae</taxon>
        <taxon>Glomerellales</taxon>
        <taxon>Glomerellaceae</taxon>
        <taxon>Colletotrichum</taxon>
        <taxon>Colletotrichum spaethianum species complex</taxon>
    </lineage>
</organism>
<name>A0A161Y8X1_9PEZI</name>
<evidence type="ECO:0000313" key="3">
    <source>
        <dbReference type="Proteomes" id="UP000076552"/>
    </source>
</evidence>